<accession>A0AAD9X648</accession>
<dbReference type="EMBL" id="JANJYI010000004">
    <property type="protein sequence ID" value="KAK2653421.1"/>
    <property type="molecule type" value="Genomic_DNA"/>
</dbReference>
<dbReference type="AlphaFoldDB" id="A0AAD9X648"/>
<comment type="caution">
    <text evidence="1">The sequence shown here is derived from an EMBL/GenBank/DDBJ whole genome shotgun (WGS) entry which is preliminary data.</text>
</comment>
<evidence type="ECO:0000313" key="1">
    <source>
        <dbReference type="EMBL" id="KAK2653421.1"/>
    </source>
</evidence>
<sequence length="107" mass="12607">MKTDYSGWFVKYHVNLNSITTAFPEMISTILDPSGLRYYRFVILGIVREADDRESYMAFHMPGKVIRYNLNDKNFNVIYDFSPGSENTYLRFNWVDAYHYIEIVAGI</sequence>
<organism evidence="1 2">
    <name type="scientific">Dipteronia dyeriana</name>
    <dbReference type="NCBI Taxonomy" id="168575"/>
    <lineage>
        <taxon>Eukaryota</taxon>
        <taxon>Viridiplantae</taxon>
        <taxon>Streptophyta</taxon>
        <taxon>Embryophyta</taxon>
        <taxon>Tracheophyta</taxon>
        <taxon>Spermatophyta</taxon>
        <taxon>Magnoliopsida</taxon>
        <taxon>eudicotyledons</taxon>
        <taxon>Gunneridae</taxon>
        <taxon>Pentapetalae</taxon>
        <taxon>rosids</taxon>
        <taxon>malvids</taxon>
        <taxon>Sapindales</taxon>
        <taxon>Sapindaceae</taxon>
        <taxon>Hippocastanoideae</taxon>
        <taxon>Acereae</taxon>
        <taxon>Dipteronia</taxon>
    </lineage>
</organism>
<dbReference type="Proteomes" id="UP001280121">
    <property type="component" value="Unassembled WGS sequence"/>
</dbReference>
<proteinExistence type="predicted"/>
<protein>
    <submittedName>
        <fullName evidence="1">Uncharacterized protein</fullName>
    </submittedName>
</protein>
<reference evidence="1" key="1">
    <citation type="journal article" date="2023" name="Plant J.">
        <title>Genome sequences and population genomics provide insights into the demographic history, inbreeding, and mutation load of two 'living fossil' tree species of Dipteronia.</title>
        <authorList>
            <person name="Feng Y."/>
            <person name="Comes H.P."/>
            <person name="Chen J."/>
            <person name="Zhu S."/>
            <person name="Lu R."/>
            <person name="Zhang X."/>
            <person name="Li P."/>
            <person name="Qiu J."/>
            <person name="Olsen K.M."/>
            <person name="Qiu Y."/>
        </authorList>
    </citation>
    <scope>NUCLEOTIDE SEQUENCE</scope>
    <source>
        <strain evidence="1">KIB01</strain>
    </source>
</reference>
<evidence type="ECO:0000313" key="2">
    <source>
        <dbReference type="Proteomes" id="UP001280121"/>
    </source>
</evidence>
<keyword evidence="2" id="KW-1185">Reference proteome</keyword>
<name>A0AAD9X648_9ROSI</name>
<gene>
    <name evidence="1" type="ORF">Ddye_013277</name>
</gene>